<proteinExistence type="predicted"/>
<accession>A0A6J5RU20</accession>
<reference evidence="1" key="1">
    <citation type="submission" date="2020-05" db="EMBL/GenBank/DDBJ databases">
        <authorList>
            <person name="Chiriac C."/>
            <person name="Salcher M."/>
            <person name="Ghai R."/>
            <person name="Kavagutti S V."/>
        </authorList>
    </citation>
    <scope>NUCLEOTIDE SEQUENCE</scope>
</reference>
<dbReference type="EMBL" id="LR797257">
    <property type="protein sequence ID" value="CAB4197817.1"/>
    <property type="molecule type" value="Genomic_DNA"/>
</dbReference>
<protein>
    <submittedName>
        <fullName evidence="1">Uncharacterized protein</fullName>
    </submittedName>
</protein>
<name>A0A6J5RU20_9CAUD</name>
<gene>
    <name evidence="1" type="ORF">UFOVP1311_36</name>
</gene>
<sequence length="47" mass="5683">MPKELYERLVEDVLDVIISDGIDIAKKNYDKICYDYRVVYKNDRLEK</sequence>
<evidence type="ECO:0000313" key="1">
    <source>
        <dbReference type="EMBL" id="CAB4197817.1"/>
    </source>
</evidence>
<organism evidence="1">
    <name type="scientific">uncultured Caudovirales phage</name>
    <dbReference type="NCBI Taxonomy" id="2100421"/>
    <lineage>
        <taxon>Viruses</taxon>
        <taxon>Duplodnaviria</taxon>
        <taxon>Heunggongvirae</taxon>
        <taxon>Uroviricota</taxon>
        <taxon>Caudoviricetes</taxon>
        <taxon>Peduoviridae</taxon>
        <taxon>Maltschvirus</taxon>
        <taxon>Maltschvirus maltsch</taxon>
    </lineage>
</organism>